<evidence type="ECO:0000313" key="2">
    <source>
        <dbReference type="Proteomes" id="UP001141434"/>
    </source>
</evidence>
<dbReference type="EMBL" id="JAPMSZ010000004">
    <property type="protein sequence ID" value="KAJ5104558.1"/>
    <property type="molecule type" value="Genomic_DNA"/>
</dbReference>
<dbReference type="GeneID" id="81391655"/>
<name>A0A9W9FQI4_9EURO</name>
<comment type="caution">
    <text evidence="1">The sequence shown here is derived from an EMBL/GenBank/DDBJ whole genome shotgun (WGS) entry which is preliminary data.</text>
</comment>
<reference evidence="1" key="2">
    <citation type="journal article" date="2023" name="IMA Fungus">
        <title>Comparative genomic study of the Penicillium genus elucidates a diverse pangenome and 15 lateral gene transfer events.</title>
        <authorList>
            <person name="Petersen C."/>
            <person name="Sorensen T."/>
            <person name="Nielsen M.R."/>
            <person name="Sondergaard T.E."/>
            <person name="Sorensen J.L."/>
            <person name="Fitzpatrick D.A."/>
            <person name="Frisvad J.C."/>
            <person name="Nielsen K.L."/>
        </authorList>
    </citation>
    <scope>NUCLEOTIDE SEQUENCE</scope>
    <source>
        <strain evidence="1">IBT 34128</strain>
    </source>
</reference>
<proteinExistence type="predicted"/>
<keyword evidence="2" id="KW-1185">Reference proteome</keyword>
<accession>A0A9W9FQI4</accession>
<gene>
    <name evidence="1" type="ORF">NUU61_001905</name>
</gene>
<dbReference type="AlphaFoldDB" id="A0A9W9FQI4"/>
<sequence length="409" mass="46666">MNCKCLVVMSGSRSRRAQVNHAIQQFFRDPETPDTKEDWTLKPELPSADEILGDDPPSDEVHLAPNHISTPWPSVQTYLRTHYTLVREDSVAPLRDAVAHVRNVPQRKDTKDLSVYEKVYIVGATLATRGQAFTLRFSTRRAGKKIIWKPLDKVNRDPPEIDIFFANLEDICFDPQKEWIMVEARSEYYEAHRHTMTALQKLSTERPAGDRQDLRVGCCPQGPALSNMRPGDPPIIVAAQTNHALDQFLNHVAQFEPNYIRLGRRSTDVDIRQRRLFSVRNEQGRWVKGGVPLANKQQHQDLVNWIVGILDAFSGMEDKGPIESSSFLRSGLLTQEQCDSLQAEDKGWLGLKSGKYESPMSLWLGGRLRQFEADFSSPNFVEDEIDLEYEQLRQPEAQQGLDEDTWEGL</sequence>
<dbReference type="Proteomes" id="UP001141434">
    <property type="component" value="Unassembled WGS sequence"/>
</dbReference>
<evidence type="ECO:0000313" key="1">
    <source>
        <dbReference type="EMBL" id="KAJ5104558.1"/>
    </source>
</evidence>
<protein>
    <submittedName>
        <fullName evidence="1">ATP binding protein</fullName>
    </submittedName>
</protein>
<reference evidence="1" key="1">
    <citation type="submission" date="2022-11" db="EMBL/GenBank/DDBJ databases">
        <authorList>
            <person name="Petersen C."/>
        </authorList>
    </citation>
    <scope>NUCLEOTIDE SEQUENCE</scope>
    <source>
        <strain evidence="1">IBT 34128</strain>
    </source>
</reference>
<organism evidence="1 2">
    <name type="scientific">Penicillium alfredii</name>
    <dbReference type="NCBI Taxonomy" id="1506179"/>
    <lineage>
        <taxon>Eukaryota</taxon>
        <taxon>Fungi</taxon>
        <taxon>Dikarya</taxon>
        <taxon>Ascomycota</taxon>
        <taxon>Pezizomycotina</taxon>
        <taxon>Eurotiomycetes</taxon>
        <taxon>Eurotiomycetidae</taxon>
        <taxon>Eurotiales</taxon>
        <taxon>Aspergillaceae</taxon>
        <taxon>Penicillium</taxon>
    </lineage>
</organism>
<dbReference type="RefSeq" id="XP_056513554.1">
    <property type="nucleotide sequence ID" value="XM_056652487.1"/>
</dbReference>
<dbReference type="OrthoDB" id="4287727at2759"/>